<dbReference type="OrthoDB" id="5327581at2"/>
<keyword evidence="2" id="KW-0238">DNA-binding</keyword>
<organism evidence="5">
    <name type="scientific">Chlorobium phaeobacteroides (strain BS1)</name>
    <dbReference type="NCBI Taxonomy" id="331678"/>
    <lineage>
        <taxon>Bacteria</taxon>
        <taxon>Pseudomonadati</taxon>
        <taxon>Chlorobiota</taxon>
        <taxon>Chlorobiia</taxon>
        <taxon>Chlorobiales</taxon>
        <taxon>Chlorobiaceae</taxon>
        <taxon>Chlorobium/Pelodictyon group</taxon>
        <taxon>Chlorobium</taxon>
    </lineage>
</organism>
<name>B3EKD0_CHLPB</name>
<dbReference type="STRING" id="331678.Cphamn1_1637"/>
<dbReference type="PANTHER" id="PTHR42756">
    <property type="entry name" value="TRANSCRIPTIONAL REGULATOR, MARR"/>
    <property type="match status" value="1"/>
</dbReference>
<dbReference type="InterPro" id="IPR036390">
    <property type="entry name" value="WH_DNA-bd_sf"/>
</dbReference>
<dbReference type="AlphaFoldDB" id="B3EKD0"/>
<gene>
    <name evidence="5" type="ordered locus">Cphamn1_1637</name>
</gene>
<dbReference type="GO" id="GO:0003700">
    <property type="term" value="F:DNA-binding transcription factor activity"/>
    <property type="evidence" value="ECO:0007669"/>
    <property type="project" value="InterPro"/>
</dbReference>
<dbReference type="SUPFAM" id="SSF46785">
    <property type="entry name" value="Winged helix' DNA-binding domain"/>
    <property type="match status" value="1"/>
</dbReference>
<dbReference type="Pfam" id="PF12802">
    <property type="entry name" value="MarR_2"/>
    <property type="match status" value="1"/>
</dbReference>
<dbReference type="InterPro" id="IPR036388">
    <property type="entry name" value="WH-like_DNA-bd_sf"/>
</dbReference>
<dbReference type="SMART" id="SM00347">
    <property type="entry name" value="HTH_MARR"/>
    <property type="match status" value="1"/>
</dbReference>
<dbReference type="HOGENOM" id="CLU_083287_18_6_10"/>
<evidence type="ECO:0000256" key="3">
    <source>
        <dbReference type="ARBA" id="ARBA00023163"/>
    </source>
</evidence>
<dbReference type="eggNOG" id="COG1846">
    <property type="taxonomic scope" value="Bacteria"/>
</dbReference>
<feature type="domain" description="HTH marR-type" evidence="4">
    <location>
        <begin position="1"/>
        <end position="143"/>
    </location>
</feature>
<sequence length="158" mass="18008">MREKENPVKKFVGHHVGITANLLRTAFAARITRENDNISPEQFAVLVRLSISDGLSQSAVAEYVLKDDATITRILDSLEKKKLAVRKRDPRDRRSNLAYLTPKGREFAEKMLLEVKEFNRSLLEGIDSEKVTVVFEVLEKLRENAANVIKKQPKGYLD</sequence>
<dbReference type="PRINTS" id="PR00598">
    <property type="entry name" value="HTHMARR"/>
</dbReference>
<accession>B3EKD0</accession>
<protein>
    <submittedName>
        <fullName evidence="5">Transcriptional regulator, MarR family</fullName>
    </submittedName>
</protein>
<keyword evidence="3" id="KW-0804">Transcription</keyword>
<keyword evidence="1" id="KW-0805">Transcription regulation</keyword>
<evidence type="ECO:0000256" key="1">
    <source>
        <dbReference type="ARBA" id="ARBA00023015"/>
    </source>
</evidence>
<dbReference type="EMBL" id="CP001101">
    <property type="protein sequence ID" value="ACE04557.1"/>
    <property type="molecule type" value="Genomic_DNA"/>
</dbReference>
<dbReference type="KEGG" id="cpb:Cphamn1_1637"/>
<dbReference type="InterPro" id="IPR000835">
    <property type="entry name" value="HTH_MarR-typ"/>
</dbReference>
<evidence type="ECO:0000313" key="5">
    <source>
        <dbReference type="EMBL" id="ACE04557.1"/>
    </source>
</evidence>
<evidence type="ECO:0000256" key="2">
    <source>
        <dbReference type="ARBA" id="ARBA00023125"/>
    </source>
</evidence>
<dbReference type="PANTHER" id="PTHR42756:SF1">
    <property type="entry name" value="TRANSCRIPTIONAL REPRESSOR OF EMRAB OPERON"/>
    <property type="match status" value="1"/>
</dbReference>
<dbReference type="PROSITE" id="PS50995">
    <property type="entry name" value="HTH_MARR_2"/>
    <property type="match status" value="1"/>
</dbReference>
<evidence type="ECO:0000259" key="4">
    <source>
        <dbReference type="PROSITE" id="PS50995"/>
    </source>
</evidence>
<dbReference type="GO" id="GO:0003677">
    <property type="term" value="F:DNA binding"/>
    <property type="evidence" value="ECO:0007669"/>
    <property type="project" value="UniProtKB-KW"/>
</dbReference>
<proteinExistence type="predicted"/>
<reference evidence="5" key="1">
    <citation type="submission" date="2008-06" db="EMBL/GenBank/DDBJ databases">
        <title>Complete sequence of Chlorobium phaeobacteroides BS1.</title>
        <authorList>
            <consortium name="US DOE Joint Genome Institute"/>
            <person name="Lucas S."/>
            <person name="Copeland A."/>
            <person name="Lapidus A."/>
            <person name="Glavina del Rio T."/>
            <person name="Dalin E."/>
            <person name="Tice H."/>
            <person name="Bruce D."/>
            <person name="Goodwin L."/>
            <person name="Pitluck S."/>
            <person name="Schmutz J."/>
            <person name="Larimer F."/>
            <person name="Land M."/>
            <person name="Hauser L."/>
            <person name="Kyrpides N."/>
            <person name="Ovchinnikova G."/>
            <person name="Li T."/>
            <person name="Liu Z."/>
            <person name="Zhao F."/>
            <person name="Overmann J."/>
            <person name="Bryant D.A."/>
            <person name="Richardson P."/>
        </authorList>
    </citation>
    <scope>NUCLEOTIDE SEQUENCE [LARGE SCALE GENOMIC DNA]</scope>
    <source>
        <strain evidence="5">BS1</strain>
    </source>
</reference>
<dbReference type="Gene3D" id="1.10.10.10">
    <property type="entry name" value="Winged helix-like DNA-binding domain superfamily/Winged helix DNA-binding domain"/>
    <property type="match status" value="1"/>
</dbReference>